<feature type="transmembrane region" description="Helical" evidence="8">
    <location>
        <begin position="215"/>
        <end position="235"/>
    </location>
</feature>
<comment type="similarity">
    <text evidence="2">Belongs to the autoinducer-2 exporter (AI-2E) (TC 2.A.86) family.</text>
</comment>
<dbReference type="EMBL" id="CP120678">
    <property type="protein sequence ID" value="WIW71781.1"/>
    <property type="molecule type" value="Genomic_DNA"/>
</dbReference>
<evidence type="ECO:0000313" key="10">
    <source>
        <dbReference type="Proteomes" id="UP001243623"/>
    </source>
</evidence>
<reference evidence="9" key="1">
    <citation type="submission" date="2023-03" db="EMBL/GenBank/DDBJ databases">
        <title>Selenobaculum gbiensis gen. nov. sp. nov., a new bacterium isolated from the gut microbiota of IBD patient.</title>
        <authorList>
            <person name="Yeo S."/>
            <person name="Park H."/>
            <person name="Huh C.S."/>
        </authorList>
    </citation>
    <scope>NUCLEOTIDE SEQUENCE</scope>
    <source>
        <strain evidence="9">ICN-92133</strain>
    </source>
</reference>
<accession>A0A9Y2AKR1</accession>
<dbReference type="GO" id="GO:0055085">
    <property type="term" value="P:transmembrane transport"/>
    <property type="evidence" value="ECO:0007669"/>
    <property type="project" value="TreeGrafter"/>
</dbReference>
<keyword evidence="5 8" id="KW-0812">Transmembrane</keyword>
<dbReference type="PANTHER" id="PTHR21716:SF53">
    <property type="entry name" value="PERMEASE PERM-RELATED"/>
    <property type="match status" value="1"/>
</dbReference>
<dbReference type="InterPro" id="IPR002549">
    <property type="entry name" value="AI-2E-like"/>
</dbReference>
<evidence type="ECO:0000256" key="1">
    <source>
        <dbReference type="ARBA" id="ARBA00004651"/>
    </source>
</evidence>
<evidence type="ECO:0000313" key="9">
    <source>
        <dbReference type="EMBL" id="WIW71781.1"/>
    </source>
</evidence>
<evidence type="ECO:0000256" key="2">
    <source>
        <dbReference type="ARBA" id="ARBA00009773"/>
    </source>
</evidence>
<keyword evidence="4" id="KW-1003">Cell membrane</keyword>
<dbReference type="Proteomes" id="UP001243623">
    <property type="component" value="Chromosome"/>
</dbReference>
<dbReference type="GO" id="GO:0005886">
    <property type="term" value="C:plasma membrane"/>
    <property type="evidence" value="ECO:0007669"/>
    <property type="project" value="UniProtKB-SubCell"/>
</dbReference>
<sequence>MKVSSTLVFKAIVIVSFFYVLMEAKSIYLPILASVGLSFILYPIVNRLTNIKVYKLKIGKIPAILIAFLFAVTIASGLLSILVIPLVEEIEKLYKNVPQMLVTIDQLLDLIKDNVIIPIVNSGIYREQSEQIFIMLQQAISKSAVISFNLLKNIASLSFSFLSRSVELIVIPVLTFYLLKDWNVIVDWVISLFSLRSQSQAKKIIYEMGTVISDFLTGQFLLCIIIGTISFIGFYQMNIGYPFVLATLAAMAEAIPIIGPILSAVPAIILGLAVSTKLGLKVAIFCFFLQQLENHVILPRVMGKSVNLHPVTIIISLLIGGQFLGVLGMLLALPVTALLNIFMQHFWIEEEKS</sequence>
<evidence type="ECO:0000256" key="5">
    <source>
        <dbReference type="ARBA" id="ARBA00022692"/>
    </source>
</evidence>
<feature type="transmembrane region" description="Helical" evidence="8">
    <location>
        <begin position="269"/>
        <end position="290"/>
    </location>
</feature>
<evidence type="ECO:0000256" key="7">
    <source>
        <dbReference type="ARBA" id="ARBA00023136"/>
    </source>
</evidence>
<keyword evidence="10" id="KW-1185">Reference proteome</keyword>
<dbReference type="AlphaFoldDB" id="A0A9Y2AKR1"/>
<feature type="transmembrane region" description="Helical" evidence="8">
    <location>
        <begin position="28"/>
        <end position="45"/>
    </location>
</feature>
<keyword evidence="6 8" id="KW-1133">Transmembrane helix</keyword>
<evidence type="ECO:0000256" key="3">
    <source>
        <dbReference type="ARBA" id="ARBA00022448"/>
    </source>
</evidence>
<dbReference type="Pfam" id="PF01594">
    <property type="entry name" value="AI-2E_transport"/>
    <property type="match status" value="1"/>
</dbReference>
<keyword evidence="7 8" id="KW-0472">Membrane</keyword>
<feature type="transmembrane region" description="Helical" evidence="8">
    <location>
        <begin position="65"/>
        <end position="87"/>
    </location>
</feature>
<feature type="transmembrane region" description="Helical" evidence="8">
    <location>
        <begin position="7"/>
        <end position="22"/>
    </location>
</feature>
<evidence type="ECO:0000256" key="6">
    <source>
        <dbReference type="ARBA" id="ARBA00022989"/>
    </source>
</evidence>
<name>A0A9Y2AKR1_9FIRM</name>
<protein>
    <submittedName>
        <fullName evidence="9">AI-2E family transporter</fullName>
    </submittedName>
</protein>
<organism evidence="9 10">
    <name type="scientific">Selenobaculum gibii</name>
    <dbReference type="NCBI Taxonomy" id="3054208"/>
    <lineage>
        <taxon>Bacteria</taxon>
        <taxon>Bacillati</taxon>
        <taxon>Bacillota</taxon>
        <taxon>Negativicutes</taxon>
        <taxon>Selenomonadales</taxon>
        <taxon>Selenomonadaceae</taxon>
        <taxon>Selenobaculum</taxon>
    </lineage>
</organism>
<dbReference type="KEGG" id="sgbi:P3F81_05680"/>
<gene>
    <name evidence="9" type="ORF">P3F81_05680</name>
</gene>
<feature type="transmembrane region" description="Helical" evidence="8">
    <location>
        <begin position="310"/>
        <end position="343"/>
    </location>
</feature>
<keyword evidence="3" id="KW-0813">Transport</keyword>
<evidence type="ECO:0000256" key="4">
    <source>
        <dbReference type="ARBA" id="ARBA00022475"/>
    </source>
</evidence>
<proteinExistence type="inferred from homology"/>
<dbReference type="PANTHER" id="PTHR21716">
    <property type="entry name" value="TRANSMEMBRANE PROTEIN"/>
    <property type="match status" value="1"/>
</dbReference>
<evidence type="ECO:0000256" key="8">
    <source>
        <dbReference type="SAM" id="Phobius"/>
    </source>
</evidence>
<dbReference type="RefSeq" id="WP_147668291.1">
    <property type="nucleotide sequence ID" value="NZ_CP120678.1"/>
</dbReference>
<comment type="subcellular location">
    <subcellularLocation>
        <location evidence="1">Cell membrane</location>
        <topology evidence="1">Multi-pass membrane protein</topology>
    </subcellularLocation>
</comment>
<feature type="transmembrane region" description="Helical" evidence="8">
    <location>
        <begin position="241"/>
        <end position="262"/>
    </location>
</feature>